<dbReference type="InterPro" id="IPR007219">
    <property type="entry name" value="XnlR_reg_dom"/>
</dbReference>
<dbReference type="GO" id="GO:0008270">
    <property type="term" value="F:zinc ion binding"/>
    <property type="evidence" value="ECO:0007669"/>
    <property type="project" value="InterPro"/>
</dbReference>
<evidence type="ECO:0000313" key="3">
    <source>
        <dbReference type="EMBL" id="UJO14331.1"/>
    </source>
</evidence>
<protein>
    <submittedName>
        <fullName evidence="3">Cutinase transcription factor 1 beta</fullName>
    </submittedName>
</protein>
<dbReference type="RefSeq" id="XP_047758697.1">
    <property type="nucleotide sequence ID" value="XM_047901570.1"/>
</dbReference>
<evidence type="ECO:0000259" key="2">
    <source>
        <dbReference type="Pfam" id="PF04082"/>
    </source>
</evidence>
<dbReference type="Pfam" id="PF04082">
    <property type="entry name" value="Fungal_trans"/>
    <property type="match status" value="1"/>
</dbReference>
<proteinExistence type="predicted"/>
<dbReference type="InterPro" id="IPR052761">
    <property type="entry name" value="Fungal_Detox/Toxin_TFs"/>
</dbReference>
<dbReference type="AlphaFoldDB" id="A0A9Q8LB92"/>
<feature type="domain" description="Xylanolytic transcriptional activator regulatory" evidence="2">
    <location>
        <begin position="162"/>
        <end position="381"/>
    </location>
</feature>
<reference evidence="3" key="1">
    <citation type="submission" date="2021-12" db="EMBL/GenBank/DDBJ databases">
        <authorList>
            <person name="Zaccaron A."/>
            <person name="Stergiopoulos I."/>
        </authorList>
    </citation>
    <scope>NUCLEOTIDE SEQUENCE</scope>
    <source>
        <strain evidence="3">Race5_Kim</strain>
    </source>
</reference>
<keyword evidence="4" id="KW-1185">Reference proteome</keyword>
<dbReference type="GO" id="GO:0003677">
    <property type="term" value="F:DNA binding"/>
    <property type="evidence" value="ECO:0007669"/>
    <property type="project" value="InterPro"/>
</dbReference>
<dbReference type="KEGG" id="ffu:CLAFUR5_02422"/>
<accession>A0A9Q8LB92</accession>
<gene>
    <name evidence="3" type="ORF">CLAFUR5_02422</name>
</gene>
<dbReference type="Proteomes" id="UP000756132">
    <property type="component" value="Chromosome 2"/>
</dbReference>
<dbReference type="OrthoDB" id="4161332at2759"/>
<evidence type="ECO:0000256" key="1">
    <source>
        <dbReference type="ARBA" id="ARBA00023242"/>
    </source>
</evidence>
<dbReference type="PANTHER" id="PTHR47425:SF2">
    <property type="entry name" value="FARB-RELATED"/>
    <property type="match status" value="1"/>
</dbReference>
<sequence>MSGSLHVRRASVLSLETTTPSTDGGIGLSRPGQLNSDVLQVHTPVVSDYVSPVGPIDSGQSWSSISQWSNNAAASNVVNLSDMTVDTTYDFSHLNDLDDIFAFTNDFTYDAVCRQLGPPFYTADPVQGQPHGPPAHTSLMYLRSQGCFDLPPVPTLRTMMVQYFRLVHPNLPIMFEDAFWRCFDSENGHVNQISLLVLRGMLFTVSCYLDAESLTTLGFSSPRDARSTHYRQAKLLFDFDIESDPVANAQACLLLTYQSPSHNKLRINLSWLNHALRYARIARADSYYRFKDENPLQAKLLKRIWWSIIFRDRILSLGMRRSLQVHLDSKSIWFDDDHALQINDFESELGRSVVHSIETQVRTIGLQTALCKLTIRLATPLRLLYQDELLDDRLETVFASLPESVEAVQESLESLRRWYEETSEKYPFPVSLDDVHESLCLYVNMLFILCASATFALNMHLTMIHENLSASRKMIDVGAARQGLQDANDDLTRRLQELIQVKVMKDLPITATPLIGPPLVLQAINLAASRVSRTEATEARRLDIFTRTLRSQQRKFDGSDFYIDVLINIVAYAQDDDNLTSGMNLWRENSSGNQTTHLKKLDWVKMMEKRPRQFLRLMFHMDYALCTWGVPQEEHFPPGLRREGG</sequence>
<evidence type="ECO:0000313" key="4">
    <source>
        <dbReference type="Proteomes" id="UP000756132"/>
    </source>
</evidence>
<keyword evidence="1" id="KW-0539">Nucleus</keyword>
<organism evidence="3 4">
    <name type="scientific">Passalora fulva</name>
    <name type="common">Tomato leaf mold</name>
    <name type="synonym">Cladosporium fulvum</name>
    <dbReference type="NCBI Taxonomy" id="5499"/>
    <lineage>
        <taxon>Eukaryota</taxon>
        <taxon>Fungi</taxon>
        <taxon>Dikarya</taxon>
        <taxon>Ascomycota</taxon>
        <taxon>Pezizomycotina</taxon>
        <taxon>Dothideomycetes</taxon>
        <taxon>Dothideomycetidae</taxon>
        <taxon>Mycosphaerellales</taxon>
        <taxon>Mycosphaerellaceae</taxon>
        <taxon>Fulvia</taxon>
    </lineage>
</organism>
<name>A0A9Q8LB92_PASFU</name>
<reference evidence="3" key="2">
    <citation type="journal article" date="2022" name="Microb. Genom.">
        <title>A chromosome-scale genome assembly of the tomato pathogen Cladosporium fulvum reveals a compartmentalized genome architecture and the presence of a dispensable chromosome.</title>
        <authorList>
            <person name="Zaccaron A.Z."/>
            <person name="Chen L.H."/>
            <person name="Samaras A."/>
            <person name="Stergiopoulos I."/>
        </authorList>
    </citation>
    <scope>NUCLEOTIDE SEQUENCE</scope>
    <source>
        <strain evidence="3">Race5_Kim</strain>
    </source>
</reference>
<dbReference type="PANTHER" id="PTHR47425">
    <property type="entry name" value="FARB-RELATED"/>
    <property type="match status" value="1"/>
</dbReference>
<dbReference type="EMBL" id="CP090164">
    <property type="protein sequence ID" value="UJO14331.1"/>
    <property type="molecule type" value="Genomic_DNA"/>
</dbReference>
<dbReference type="GO" id="GO:0006351">
    <property type="term" value="P:DNA-templated transcription"/>
    <property type="evidence" value="ECO:0007669"/>
    <property type="project" value="InterPro"/>
</dbReference>
<dbReference type="CDD" id="cd12148">
    <property type="entry name" value="fungal_TF_MHR"/>
    <property type="match status" value="1"/>
</dbReference>
<dbReference type="GeneID" id="71982300"/>